<dbReference type="InterPro" id="IPR013983">
    <property type="entry name" value="Ald_Fedxn_OxRdtase_N"/>
</dbReference>
<dbReference type="OrthoDB" id="30771at2157"/>
<evidence type="ECO:0000259" key="9">
    <source>
        <dbReference type="SMART" id="SM00790"/>
    </source>
</evidence>
<dbReference type="GO" id="GO:0016625">
    <property type="term" value="F:oxidoreductase activity, acting on the aldehyde or oxo group of donors, iron-sulfur protein as acceptor"/>
    <property type="evidence" value="ECO:0007669"/>
    <property type="project" value="InterPro"/>
</dbReference>
<dbReference type="PANTHER" id="PTHR30038:SF8">
    <property type="entry name" value="ALDEHYDE FERREDOXIN OXIDOREDUCTASE"/>
    <property type="match status" value="1"/>
</dbReference>
<evidence type="ECO:0000256" key="2">
    <source>
        <dbReference type="ARBA" id="ARBA00011032"/>
    </source>
</evidence>
<keyword evidence="5" id="KW-0560">Oxidoreductase</keyword>
<dbReference type="Gene3D" id="1.10.599.10">
    <property type="entry name" value="Aldehyde Ferredoxin Oxidoreductase Protein, subunit A, domain 3"/>
    <property type="match status" value="1"/>
</dbReference>
<dbReference type="RefSeq" id="WP_125672755.1">
    <property type="nucleotide sequence ID" value="NZ_RCOS01000167.1"/>
</dbReference>
<name>A0A429GDK4_9CREN</name>
<evidence type="ECO:0000313" key="10">
    <source>
        <dbReference type="EMBL" id="RSN71898.1"/>
    </source>
</evidence>
<comment type="cofactor">
    <cofactor evidence="1">
        <name>[4Fe-4S] cluster</name>
        <dbReference type="ChEBI" id="CHEBI:49883"/>
    </cofactor>
</comment>
<protein>
    <submittedName>
        <fullName evidence="10">Aldehyde:ferredoxin oxidoreductase</fullName>
    </submittedName>
</protein>
<organism evidence="10 11">
    <name type="scientific">Candidatus Methanodesulfokora washburnensis</name>
    <dbReference type="NCBI Taxonomy" id="2478471"/>
    <lineage>
        <taxon>Archaea</taxon>
        <taxon>Thermoproteota</taxon>
        <taxon>Candidatus Korarchaeia</taxon>
        <taxon>Candidatus Korarchaeia incertae sedis</taxon>
        <taxon>Candidatus Methanodesulfokora</taxon>
    </lineage>
</organism>
<sequence length="581" mass="64999">MDDSLFRVLKIDLSKMDFSVEIRKELFLRYLGGVGVGVKLFEEELDKNSDPLGPGNVIVLAVGAMTALYPFASKTVAIFRSPLTGNYGESHAGGRSAAAIRMAGYGAIVIKGAADHPVYLDIDEESVRFRDARALWGMKTDITGRVIRERAGKEGFRSIIRIGPAGERLIRYSSAVVETYRHFGRLGIGAVMGSKKLKAIVISGRRTIKVEDKVGYRRIYEKIFSESKGEFMKKYHDLGTPMNVMPLNEIGALPTMNLKHNRFDKAYDISGESIASKRLGRRLACSHCPTACIHIAALREPYEEEPYFYKTEFVSYDYEPIYALGSMLGIGDVDGLLKLIKEVDRLGLDAISTGVVLSWATEALERGILRKEDVIVDLKWGDYEKYIEAVNLIVKGENEFYKYMGLGVEAVAAKYGGLDFALSFGGNEMAGYHTGPAAYATNITGARHSHLDSAGYSLDQEMLKEGKMLSPADIAIKLFEEESWRQVLCSLVVCLFSRKIYKPDVVRECLEPLGLRLSEENLVEIGREILISKNKIKEDLGFSFDRIRLPRRIFEIDTPLGRLDEGKLMEIVRKFRELLKS</sequence>
<gene>
    <name evidence="10" type="ORF">D6D85_15025</name>
</gene>
<dbReference type="AlphaFoldDB" id="A0A429GDK4"/>
<dbReference type="SMART" id="SM00790">
    <property type="entry name" value="AFOR_N"/>
    <property type="match status" value="1"/>
</dbReference>
<evidence type="ECO:0000256" key="8">
    <source>
        <dbReference type="ARBA" id="ARBA00049934"/>
    </source>
</evidence>
<dbReference type="SUPFAM" id="SSF48310">
    <property type="entry name" value="Aldehyde ferredoxin oxidoreductase, C-terminal domains"/>
    <property type="match status" value="1"/>
</dbReference>
<dbReference type="InterPro" id="IPR001203">
    <property type="entry name" value="OxRdtase_Ald_Fedxn_C"/>
</dbReference>
<evidence type="ECO:0000256" key="7">
    <source>
        <dbReference type="ARBA" id="ARBA00023014"/>
    </source>
</evidence>
<evidence type="ECO:0000256" key="3">
    <source>
        <dbReference type="ARBA" id="ARBA00022485"/>
    </source>
</evidence>
<keyword evidence="7" id="KW-0411">Iron-sulfur</keyword>
<evidence type="ECO:0000256" key="6">
    <source>
        <dbReference type="ARBA" id="ARBA00023004"/>
    </source>
</evidence>
<comment type="cofactor">
    <cofactor evidence="8">
        <name>tungstopterin</name>
        <dbReference type="ChEBI" id="CHEBI:30402"/>
    </cofactor>
</comment>
<dbReference type="GO" id="GO:0009055">
    <property type="term" value="F:electron transfer activity"/>
    <property type="evidence" value="ECO:0007669"/>
    <property type="project" value="InterPro"/>
</dbReference>
<dbReference type="SUPFAM" id="SSF56228">
    <property type="entry name" value="Aldehyde ferredoxin oxidoreductase, N-terminal domain"/>
    <property type="match status" value="1"/>
</dbReference>
<dbReference type="Gene3D" id="3.60.9.10">
    <property type="entry name" value="Aldehyde ferredoxin oxidoreductase, N-terminal domain"/>
    <property type="match status" value="1"/>
</dbReference>
<dbReference type="Pfam" id="PF02730">
    <property type="entry name" value="AFOR_N"/>
    <property type="match status" value="1"/>
</dbReference>
<comment type="similarity">
    <text evidence="2">Belongs to the AOR/FOR family.</text>
</comment>
<dbReference type="InterPro" id="IPR013985">
    <property type="entry name" value="Ald_Fedxn_OxRdtase_dom3"/>
</dbReference>
<reference evidence="10 11" key="1">
    <citation type="submission" date="2018-10" db="EMBL/GenBank/DDBJ databases">
        <title>Co-occurring genomic capacity for anaerobic methane metabolism and dissimilatory sulfite reduction discovered in the Korarchaeota.</title>
        <authorList>
            <person name="Mckay L.J."/>
            <person name="Dlakic M."/>
            <person name="Fields M.W."/>
            <person name="Delmont T.O."/>
            <person name="Eren A.M."/>
            <person name="Jay Z.J."/>
            <person name="Klingelsmith K.B."/>
            <person name="Rusch D.B."/>
            <person name="Inskeep W.P."/>
        </authorList>
    </citation>
    <scope>NUCLEOTIDE SEQUENCE [LARGE SCALE GENOMIC DNA]</scope>
    <source>
        <strain evidence="10 11">MDKW</strain>
    </source>
</reference>
<dbReference type="InterPro" id="IPR036503">
    <property type="entry name" value="Ald_Fedxn_OxRdtase_N_sf"/>
</dbReference>
<dbReference type="InterPro" id="IPR036021">
    <property type="entry name" value="Tungsten_al_ferr_oxy-like_C"/>
</dbReference>
<keyword evidence="4" id="KW-0479">Metal-binding</keyword>
<dbReference type="InterPro" id="IPR013984">
    <property type="entry name" value="Ald_Fedxn_OxRdtase_dom2"/>
</dbReference>
<dbReference type="GO" id="GO:0046872">
    <property type="term" value="F:metal ion binding"/>
    <property type="evidence" value="ECO:0007669"/>
    <property type="project" value="UniProtKB-KW"/>
</dbReference>
<keyword evidence="11" id="KW-1185">Reference proteome</keyword>
<evidence type="ECO:0000256" key="5">
    <source>
        <dbReference type="ARBA" id="ARBA00023002"/>
    </source>
</evidence>
<keyword evidence="3" id="KW-0004">4Fe-4S</keyword>
<dbReference type="EMBL" id="RCOS01000167">
    <property type="protein sequence ID" value="RSN71898.1"/>
    <property type="molecule type" value="Genomic_DNA"/>
</dbReference>
<dbReference type="InterPro" id="IPR051919">
    <property type="entry name" value="W-dependent_AOR"/>
</dbReference>
<dbReference type="Pfam" id="PF01314">
    <property type="entry name" value="AFOR_C"/>
    <property type="match status" value="1"/>
</dbReference>
<evidence type="ECO:0000256" key="1">
    <source>
        <dbReference type="ARBA" id="ARBA00001966"/>
    </source>
</evidence>
<dbReference type="GO" id="GO:0051539">
    <property type="term" value="F:4 iron, 4 sulfur cluster binding"/>
    <property type="evidence" value="ECO:0007669"/>
    <property type="project" value="UniProtKB-KW"/>
</dbReference>
<dbReference type="Proteomes" id="UP000277582">
    <property type="component" value="Unassembled WGS sequence"/>
</dbReference>
<proteinExistence type="inferred from homology"/>
<feature type="domain" description="Aldehyde ferredoxin oxidoreductase N-terminal" evidence="9">
    <location>
        <begin position="6"/>
        <end position="206"/>
    </location>
</feature>
<comment type="caution">
    <text evidence="10">The sequence shown here is derived from an EMBL/GenBank/DDBJ whole genome shotgun (WGS) entry which is preliminary data.</text>
</comment>
<accession>A0A429GDK4</accession>
<evidence type="ECO:0000256" key="4">
    <source>
        <dbReference type="ARBA" id="ARBA00022723"/>
    </source>
</evidence>
<evidence type="ECO:0000313" key="11">
    <source>
        <dbReference type="Proteomes" id="UP000277582"/>
    </source>
</evidence>
<keyword evidence="6" id="KW-0408">Iron</keyword>
<dbReference type="PANTHER" id="PTHR30038">
    <property type="entry name" value="ALDEHYDE FERREDOXIN OXIDOREDUCTASE"/>
    <property type="match status" value="1"/>
</dbReference>
<dbReference type="Gene3D" id="1.10.569.10">
    <property type="entry name" value="Aldehyde Ferredoxin Oxidoreductase Protein, subunit A, domain 2"/>
    <property type="match status" value="1"/>
</dbReference>